<feature type="signal peptide" evidence="10">
    <location>
        <begin position="1"/>
        <end position="18"/>
    </location>
</feature>
<feature type="chain" id="PRO_5046134643" description="Photosynthetic reaction center cytochrome c subunit" evidence="10">
    <location>
        <begin position="19"/>
        <end position="510"/>
    </location>
</feature>
<accession>A0ABZ0SFN5</accession>
<name>A0ABZ0SFN5_9GAMM</name>
<keyword evidence="12" id="KW-1185">Reference proteome</keyword>
<evidence type="ECO:0000256" key="8">
    <source>
        <dbReference type="ARBA" id="ARBA00023004"/>
    </source>
</evidence>
<dbReference type="InterPro" id="IPR036280">
    <property type="entry name" value="Multihaem_cyt_sf"/>
</dbReference>
<dbReference type="EMBL" id="CP121472">
    <property type="protein sequence ID" value="WPL19329.1"/>
    <property type="molecule type" value="Genomic_DNA"/>
</dbReference>
<dbReference type="Gene3D" id="1.10.468.10">
    <property type="entry name" value="Photosynthetic Reaction Center, subunit C, domain 2"/>
    <property type="match status" value="2"/>
</dbReference>
<protein>
    <recommendedName>
        <fullName evidence="2">Photosynthetic reaction center cytochrome c subunit</fullName>
    </recommendedName>
</protein>
<dbReference type="InterPro" id="IPR003158">
    <property type="entry name" value="Photosyn_RC_cyt_c-su"/>
</dbReference>
<evidence type="ECO:0000313" key="11">
    <source>
        <dbReference type="EMBL" id="WPL19329.1"/>
    </source>
</evidence>
<evidence type="ECO:0000256" key="10">
    <source>
        <dbReference type="SAM" id="SignalP"/>
    </source>
</evidence>
<sequence>MKLRNHQALALLSLGATAFIVGCEAPPPEVVQNGYRGLAMQQMFNPDRLEKLVEANQTPDAIPAATPGGGLAKDVYKNVQVLGDLTVNEFNRTMVALTTWVSPEEGCTYCHEGVQWESDGVYTKIASRRMLQMTREVNSTWQDHVADTGVTCYTCHRGKPVPEYVWVSDPGPDHPSMVSPTGQNTIGYAVGYTSMPFDPFTPFLLGDEEIRIIGQTVLPQGNRKSIKQAEWTYSLMGHFMDGLGVNCTYCHNSRSFTAWDQSTPQRTTAWYAIRNVRDMNNDYVAPLGEILPESRKGPLGDAFKVNCKTCHQGVYKPLFGAPMAKAYPALYETAAAEEAPVEEGVPAAAEAEAEAAPAAEAEAAPAEVAPAAEAEAAPAEVAPAAEAEAAPAEVAPAAEAEAAPAEAAPAAEAEAAPAEAVPAAEAEAAPAEAAPAAEAEAAPAEAAPAAEAELAPVADASAAASEAPAAEGETEAAAPAETAAPPMQYVPAPMRYQPAPMPAPPAPAER</sequence>
<keyword evidence="4" id="KW-0602">Photosynthesis</keyword>
<dbReference type="Pfam" id="PF02276">
    <property type="entry name" value="CytoC_RC"/>
    <property type="match status" value="1"/>
</dbReference>
<evidence type="ECO:0000256" key="3">
    <source>
        <dbReference type="ARBA" id="ARBA00022448"/>
    </source>
</evidence>
<feature type="compositionally biased region" description="Low complexity" evidence="9">
    <location>
        <begin position="341"/>
        <end position="498"/>
    </location>
</feature>
<keyword evidence="5" id="KW-0349">Heme</keyword>
<dbReference type="Proteomes" id="UP001432180">
    <property type="component" value="Chromosome"/>
</dbReference>
<keyword evidence="8" id="KW-0408">Iron</keyword>
<evidence type="ECO:0000256" key="9">
    <source>
        <dbReference type="SAM" id="MobiDB-lite"/>
    </source>
</evidence>
<comment type="function">
    <text evidence="1">The reaction center of purple bacteria contains a tightly bound cytochrome molecule which re-reduces the photo oxidized primary electron donor.</text>
</comment>
<evidence type="ECO:0000256" key="7">
    <source>
        <dbReference type="ARBA" id="ARBA00022982"/>
    </source>
</evidence>
<dbReference type="PROSITE" id="PS51257">
    <property type="entry name" value="PROKAR_LIPOPROTEIN"/>
    <property type="match status" value="1"/>
</dbReference>
<dbReference type="SUPFAM" id="SSF48695">
    <property type="entry name" value="Multiheme cytochromes"/>
    <property type="match status" value="1"/>
</dbReference>
<evidence type="ECO:0000256" key="4">
    <source>
        <dbReference type="ARBA" id="ARBA00022531"/>
    </source>
</evidence>
<keyword evidence="6" id="KW-0479">Metal-binding</keyword>
<keyword evidence="10" id="KW-0732">Signal</keyword>
<evidence type="ECO:0000256" key="5">
    <source>
        <dbReference type="ARBA" id="ARBA00022617"/>
    </source>
</evidence>
<dbReference type="InterPro" id="IPR023119">
    <property type="entry name" value="Multihaem_cyt_PRC_cyt_su-like"/>
</dbReference>
<feature type="compositionally biased region" description="Pro residues" evidence="9">
    <location>
        <begin position="499"/>
        <end position="510"/>
    </location>
</feature>
<gene>
    <name evidence="11" type="primary">pufC_1</name>
    <name evidence="11" type="ORF">Thiowin_04446</name>
</gene>
<reference evidence="11 12" key="1">
    <citation type="journal article" date="2023" name="Microorganisms">
        <title>Thiorhodovibrio frisius and Trv. litoralis spp. nov., Two Novel Members from a Clade of Fastidious Purple Sulfur Bacteria That Exhibit Unique Red-Shifted Light-Harvesting Capabilities.</title>
        <authorList>
            <person name="Methner A."/>
            <person name="Kuzyk S.B."/>
            <person name="Petersen J."/>
            <person name="Bauer S."/>
            <person name="Brinkmann H."/>
            <person name="Sichau K."/>
            <person name="Wanner G."/>
            <person name="Wolf J."/>
            <person name="Neumann-Schaal M."/>
            <person name="Henke P."/>
            <person name="Tank M."/>
            <person name="Sproer C."/>
            <person name="Bunk B."/>
            <person name="Overmann J."/>
        </authorList>
    </citation>
    <scope>NUCLEOTIDE SEQUENCE [LARGE SCALE GENOMIC DNA]</scope>
    <source>
        <strain evidence="11 12">DSM 6702</strain>
    </source>
</reference>
<organism evidence="11 12">
    <name type="scientific">Thiorhodovibrio winogradskyi</name>
    <dbReference type="NCBI Taxonomy" id="77007"/>
    <lineage>
        <taxon>Bacteria</taxon>
        <taxon>Pseudomonadati</taxon>
        <taxon>Pseudomonadota</taxon>
        <taxon>Gammaproteobacteria</taxon>
        <taxon>Chromatiales</taxon>
        <taxon>Chromatiaceae</taxon>
        <taxon>Thiorhodovibrio</taxon>
    </lineage>
</organism>
<evidence type="ECO:0000256" key="2">
    <source>
        <dbReference type="ARBA" id="ARBA00015978"/>
    </source>
</evidence>
<evidence type="ECO:0000256" key="1">
    <source>
        <dbReference type="ARBA" id="ARBA00003196"/>
    </source>
</evidence>
<evidence type="ECO:0000313" key="12">
    <source>
        <dbReference type="Proteomes" id="UP001432180"/>
    </source>
</evidence>
<keyword evidence="3" id="KW-0813">Transport</keyword>
<dbReference type="NCBIfam" id="NF040706">
    <property type="entry name" value="photo_cyt_PufC"/>
    <property type="match status" value="1"/>
</dbReference>
<dbReference type="CDD" id="cd09224">
    <property type="entry name" value="CytoC_RC"/>
    <property type="match status" value="1"/>
</dbReference>
<evidence type="ECO:0000256" key="6">
    <source>
        <dbReference type="ARBA" id="ARBA00022723"/>
    </source>
</evidence>
<proteinExistence type="predicted"/>
<keyword evidence="7" id="KW-0249">Electron transport</keyword>
<dbReference type="RefSeq" id="WP_328985076.1">
    <property type="nucleotide sequence ID" value="NZ_CP121472.1"/>
</dbReference>
<feature type="region of interest" description="Disordered" evidence="9">
    <location>
        <begin position="341"/>
        <end position="510"/>
    </location>
</feature>